<dbReference type="Pfam" id="PF00858">
    <property type="entry name" value="ASC"/>
    <property type="match status" value="1"/>
</dbReference>
<keyword evidence="3 13" id="KW-0813">Transport</keyword>
<evidence type="ECO:0000313" key="17">
    <source>
        <dbReference type="Proteomes" id="UP000271889"/>
    </source>
</evidence>
<protein>
    <recommendedName>
        <fullName evidence="18">Ion transport domain-containing protein</fullName>
    </recommendedName>
</protein>
<keyword evidence="11 13" id="KW-0739">Sodium transport</keyword>
<dbReference type="InterPro" id="IPR001873">
    <property type="entry name" value="ENaC"/>
</dbReference>
<dbReference type="PANTHER" id="PTHR11690:SF222">
    <property type="entry name" value="AMILORIDE-SENSITIVE SODIUM CHANNEL SUBUNIT GAMMA"/>
    <property type="match status" value="1"/>
</dbReference>
<keyword evidence="7" id="KW-0915">Sodium</keyword>
<proteinExistence type="inferred from homology"/>
<organism evidence="16 17">
    <name type="scientific">Cylicostephanus goldi</name>
    <name type="common">Nematode worm</name>
    <dbReference type="NCBI Taxonomy" id="71465"/>
    <lineage>
        <taxon>Eukaryota</taxon>
        <taxon>Metazoa</taxon>
        <taxon>Ecdysozoa</taxon>
        <taxon>Nematoda</taxon>
        <taxon>Chromadorea</taxon>
        <taxon>Rhabditida</taxon>
        <taxon>Rhabditina</taxon>
        <taxon>Rhabditomorpha</taxon>
        <taxon>Strongyloidea</taxon>
        <taxon>Strongylidae</taxon>
        <taxon>Cylicostephanus</taxon>
    </lineage>
</organism>
<comment type="subcellular location">
    <subcellularLocation>
        <location evidence="1">Membrane</location>
        <topology evidence="1">Multi-pass membrane protein</topology>
    </subcellularLocation>
</comment>
<evidence type="ECO:0000256" key="9">
    <source>
        <dbReference type="ARBA" id="ARBA00023136"/>
    </source>
</evidence>
<evidence type="ECO:0000256" key="13">
    <source>
        <dbReference type="RuleBase" id="RU000679"/>
    </source>
</evidence>
<keyword evidence="9 15" id="KW-0472">Membrane</keyword>
<keyword evidence="17" id="KW-1185">Reference proteome</keyword>
<evidence type="ECO:0008006" key="18">
    <source>
        <dbReference type="Google" id="ProtNLM"/>
    </source>
</evidence>
<keyword evidence="4 13" id="KW-0894">Sodium channel</keyword>
<evidence type="ECO:0000256" key="14">
    <source>
        <dbReference type="SAM" id="MobiDB-lite"/>
    </source>
</evidence>
<dbReference type="EMBL" id="UYRV01002901">
    <property type="protein sequence ID" value="VDK49464.1"/>
    <property type="molecule type" value="Genomic_DNA"/>
</dbReference>
<evidence type="ECO:0000256" key="15">
    <source>
        <dbReference type="SAM" id="Phobius"/>
    </source>
</evidence>
<keyword evidence="6 15" id="KW-1133">Transmembrane helix</keyword>
<dbReference type="AlphaFoldDB" id="A0A3P6RZE5"/>
<evidence type="ECO:0000256" key="10">
    <source>
        <dbReference type="ARBA" id="ARBA00023180"/>
    </source>
</evidence>
<dbReference type="GO" id="GO:0015280">
    <property type="term" value="F:ligand-gated sodium channel activity"/>
    <property type="evidence" value="ECO:0007669"/>
    <property type="project" value="TreeGrafter"/>
</dbReference>
<evidence type="ECO:0000256" key="2">
    <source>
        <dbReference type="ARBA" id="ARBA00007193"/>
    </source>
</evidence>
<keyword evidence="8 13" id="KW-0406">Ion transport</keyword>
<feature type="compositionally biased region" description="Polar residues" evidence="14">
    <location>
        <begin position="1"/>
        <end position="25"/>
    </location>
</feature>
<evidence type="ECO:0000256" key="7">
    <source>
        <dbReference type="ARBA" id="ARBA00023053"/>
    </source>
</evidence>
<evidence type="ECO:0000256" key="5">
    <source>
        <dbReference type="ARBA" id="ARBA00022692"/>
    </source>
</evidence>
<evidence type="ECO:0000256" key="8">
    <source>
        <dbReference type="ARBA" id="ARBA00023065"/>
    </source>
</evidence>
<accession>A0A3P6RZE5</accession>
<keyword evidence="12 13" id="KW-0407">Ion channel</keyword>
<keyword evidence="5 13" id="KW-0812">Transmembrane</keyword>
<evidence type="ECO:0000313" key="16">
    <source>
        <dbReference type="EMBL" id="VDK49464.1"/>
    </source>
</evidence>
<evidence type="ECO:0000256" key="3">
    <source>
        <dbReference type="ARBA" id="ARBA00022448"/>
    </source>
</evidence>
<comment type="similarity">
    <text evidence="2 13">Belongs to the amiloride-sensitive sodium channel (TC 1.A.6) family.</text>
</comment>
<feature type="compositionally biased region" description="Low complexity" evidence="14">
    <location>
        <begin position="31"/>
        <end position="64"/>
    </location>
</feature>
<evidence type="ECO:0000256" key="6">
    <source>
        <dbReference type="ARBA" id="ARBA00022989"/>
    </source>
</evidence>
<dbReference type="GO" id="GO:0005886">
    <property type="term" value="C:plasma membrane"/>
    <property type="evidence" value="ECO:0007669"/>
    <property type="project" value="TreeGrafter"/>
</dbReference>
<gene>
    <name evidence="16" type="ORF">CGOC_LOCUS1526</name>
</gene>
<evidence type="ECO:0000256" key="4">
    <source>
        <dbReference type="ARBA" id="ARBA00022461"/>
    </source>
</evidence>
<dbReference type="Proteomes" id="UP000271889">
    <property type="component" value="Unassembled WGS sequence"/>
</dbReference>
<evidence type="ECO:0000256" key="11">
    <source>
        <dbReference type="ARBA" id="ARBA00023201"/>
    </source>
</evidence>
<keyword evidence="10" id="KW-0325">Glycoprotein</keyword>
<dbReference type="PANTHER" id="PTHR11690">
    <property type="entry name" value="AMILORIDE-SENSITIVE SODIUM CHANNEL-RELATED"/>
    <property type="match status" value="1"/>
</dbReference>
<dbReference type="OrthoDB" id="8065060at2759"/>
<feature type="region of interest" description="Disordered" evidence="14">
    <location>
        <begin position="1"/>
        <end position="69"/>
    </location>
</feature>
<evidence type="ECO:0000256" key="1">
    <source>
        <dbReference type="ARBA" id="ARBA00004141"/>
    </source>
</evidence>
<feature type="transmembrane region" description="Helical" evidence="15">
    <location>
        <begin position="135"/>
        <end position="154"/>
    </location>
</feature>
<evidence type="ECO:0000256" key="12">
    <source>
        <dbReference type="ARBA" id="ARBA00023303"/>
    </source>
</evidence>
<name>A0A3P6RZE5_CYLGO</name>
<sequence>MVVTKVTYTTTSDSNLTKNPTNGESRVSFFLPDDPSSSPNSPSKNRNSNSSTPSTPTLLAPPSDNRYQSRGSIFDQTNWLKKRASQIILEVPAAHLRKINETESISSIKRESKHFSDNTTLHGPKRIYYGKKCSFVFWIVMMFTSMILLVTQVVTLGSMYASHPTVSQNSLCDMLLFLLWNQFILFTHYAIREEYDHNTDLCLPYYISSNLRAGTVSFLIKDDGIEFPMITLCNFNPIKKTYIKKLNKTGDFSDDLLDYLMEFLIDPNTLYGTADRETLHVGRQIMFEAGLASILEYAAVILDMQGSGKDWMQKQLEAGVTAGCVF</sequence>
<reference evidence="16 17" key="1">
    <citation type="submission" date="2018-11" db="EMBL/GenBank/DDBJ databases">
        <authorList>
            <consortium name="Pathogen Informatics"/>
        </authorList>
    </citation>
    <scope>NUCLEOTIDE SEQUENCE [LARGE SCALE GENOMIC DNA]</scope>
</reference>